<evidence type="ECO:0000256" key="5">
    <source>
        <dbReference type="SAM" id="SignalP"/>
    </source>
</evidence>
<dbReference type="InterPro" id="IPR013785">
    <property type="entry name" value="Aldolase_TIM"/>
</dbReference>
<evidence type="ECO:0000256" key="1">
    <source>
        <dbReference type="ARBA" id="ARBA00007422"/>
    </source>
</evidence>
<keyword evidence="3 6" id="KW-0413">Isomerase</keyword>
<dbReference type="InterPro" id="IPR020861">
    <property type="entry name" value="Triosephosphate_isomerase_AS"/>
</dbReference>
<accession>A0ABQ7J846</accession>
<name>A0ABQ7J846_9APIC</name>
<comment type="pathway">
    <text evidence="4">Carbohydrate biosynthesis.</text>
</comment>
<comment type="caution">
    <text evidence="6">The sequence shown here is derived from an EMBL/GenBank/DDBJ whole genome shotgun (WGS) entry which is preliminary data.</text>
</comment>
<comment type="subunit">
    <text evidence="2">Homodimer.</text>
</comment>
<dbReference type="CDD" id="cd00311">
    <property type="entry name" value="TIM"/>
    <property type="match status" value="1"/>
</dbReference>
<dbReference type="NCBIfam" id="TIGR00419">
    <property type="entry name" value="tim"/>
    <property type="match status" value="1"/>
</dbReference>
<proteinExistence type="inferred from homology"/>
<feature type="signal peptide" evidence="5">
    <location>
        <begin position="1"/>
        <end position="32"/>
    </location>
</feature>
<protein>
    <submittedName>
        <fullName evidence="6">Triose-phosphate isomerase TPI-II</fullName>
    </submittedName>
</protein>
<dbReference type="Gene3D" id="3.20.20.70">
    <property type="entry name" value="Aldolase class I"/>
    <property type="match status" value="1"/>
</dbReference>
<dbReference type="InterPro" id="IPR000652">
    <property type="entry name" value="Triosephosphate_isomerase"/>
</dbReference>
<gene>
    <name evidence="6" type="primary">TPI-II</name>
    <name evidence="6" type="ORF">IE077_003498</name>
</gene>
<evidence type="ECO:0000256" key="3">
    <source>
        <dbReference type="ARBA" id="ARBA00023235"/>
    </source>
</evidence>
<dbReference type="EMBL" id="JADAQX010000464">
    <property type="protein sequence ID" value="KAF8820144.1"/>
    <property type="molecule type" value="Genomic_DNA"/>
</dbReference>
<dbReference type="Pfam" id="PF00121">
    <property type="entry name" value="TIM"/>
    <property type="match status" value="1"/>
</dbReference>
<comment type="similarity">
    <text evidence="1">Belongs to the triosephosphate isomerase family.</text>
</comment>
<evidence type="ECO:0000256" key="2">
    <source>
        <dbReference type="ARBA" id="ARBA00011738"/>
    </source>
</evidence>
<dbReference type="PANTHER" id="PTHR21139:SF2">
    <property type="entry name" value="TRIOSEPHOSPHATE ISOMERASE"/>
    <property type="match status" value="1"/>
</dbReference>
<dbReference type="GO" id="GO:0016853">
    <property type="term" value="F:isomerase activity"/>
    <property type="evidence" value="ECO:0007669"/>
    <property type="project" value="UniProtKB-KW"/>
</dbReference>
<keyword evidence="7" id="KW-1185">Reference proteome</keyword>
<evidence type="ECO:0000313" key="7">
    <source>
        <dbReference type="Proteomes" id="UP000823046"/>
    </source>
</evidence>
<sequence>MGLRSSSSLFVATNQSGRLLLFLFLCAAFVALEHNEAAGMQSNKFSGFSQHDMSAPILLTEKLPFMIRKSVGAPLSSSTNAPLTSSAWNMQVEPSVVTSYGTGDSITAKDPSTPISFGKSSATSSPLAFQKSAAIPRLQNHGEETFLQPALRFRCTSASETSFGLQNSAAVSRLGATSRKPLIGGNWKCHGTPSLSNQIVQLLNEAWPTISAKETVDVVVAPPSLYALSVEKNLETDIKVATQDVGINSGYGAFTGELSADMIKDSGLEWCIVGHSERRKGFGMEGETNAVVAHKVKAAVGKDLNVILCVGEQLEDRQSGITMEVVSQQLLAVQKEIPNSKWKNIVIAYEPVWAIGTGMTATPDVAQETHKDIRQWLSTHLGNEFAENIRILYGGSVKGKNAKELVLQKDIDGFLVGGASISSDFIAILKATTEATTATSPIPV</sequence>
<dbReference type="PROSITE" id="PS00171">
    <property type="entry name" value="TIM_1"/>
    <property type="match status" value="1"/>
</dbReference>
<dbReference type="InterPro" id="IPR035990">
    <property type="entry name" value="TIM_sf"/>
</dbReference>
<dbReference type="HAMAP" id="MF_00147_B">
    <property type="entry name" value="TIM_B"/>
    <property type="match status" value="1"/>
</dbReference>
<organism evidence="6 7">
    <name type="scientific">Cardiosporidium cionae</name>
    <dbReference type="NCBI Taxonomy" id="476202"/>
    <lineage>
        <taxon>Eukaryota</taxon>
        <taxon>Sar</taxon>
        <taxon>Alveolata</taxon>
        <taxon>Apicomplexa</taxon>
        <taxon>Aconoidasida</taxon>
        <taxon>Nephromycida</taxon>
        <taxon>Cardiosporidium</taxon>
    </lineage>
</organism>
<dbReference type="Proteomes" id="UP000823046">
    <property type="component" value="Unassembled WGS sequence"/>
</dbReference>
<dbReference type="PANTHER" id="PTHR21139">
    <property type="entry name" value="TRIOSEPHOSPHATE ISOMERASE"/>
    <property type="match status" value="1"/>
</dbReference>
<evidence type="ECO:0000313" key="6">
    <source>
        <dbReference type="EMBL" id="KAF8820144.1"/>
    </source>
</evidence>
<dbReference type="PROSITE" id="PS51440">
    <property type="entry name" value="TIM_2"/>
    <property type="match status" value="1"/>
</dbReference>
<evidence type="ECO:0000256" key="4">
    <source>
        <dbReference type="ARBA" id="ARBA00024331"/>
    </source>
</evidence>
<dbReference type="InterPro" id="IPR022896">
    <property type="entry name" value="TrioseP_Isoase_bac/euk"/>
</dbReference>
<reference evidence="6 7" key="1">
    <citation type="journal article" date="2020" name="bioRxiv">
        <title>Metabolic contributions of an alphaproteobacterial endosymbiont in the apicomplexan Cardiosporidium cionae.</title>
        <authorList>
            <person name="Hunter E.S."/>
            <person name="Paight C.J."/>
            <person name="Lane C.E."/>
        </authorList>
    </citation>
    <scope>NUCLEOTIDE SEQUENCE [LARGE SCALE GENOMIC DNA]</scope>
    <source>
        <strain evidence="6">ESH_2018</strain>
    </source>
</reference>
<dbReference type="SUPFAM" id="SSF51351">
    <property type="entry name" value="Triosephosphate isomerase (TIM)"/>
    <property type="match status" value="1"/>
</dbReference>
<keyword evidence="5" id="KW-0732">Signal</keyword>
<feature type="chain" id="PRO_5045205879" evidence="5">
    <location>
        <begin position="33"/>
        <end position="444"/>
    </location>
</feature>